<evidence type="ECO:0000256" key="8">
    <source>
        <dbReference type="SAM" id="Phobius"/>
    </source>
</evidence>
<keyword evidence="6 8" id="KW-0472">Membrane</keyword>
<keyword evidence="7" id="KW-0460">Magnesium</keyword>
<feature type="transmembrane region" description="Helical" evidence="8">
    <location>
        <begin position="62"/>
        <end position="83"/>
    </location>
</feature>
<evidence type="ECO:0000256" key="3">
    <source>
        <dbReference type="ARBA" id="ARBA00022679"/>
    </source>
</evidence>
<dbReference type="PANTHER" id="PTHR22926:SF3">
    <property type="entry name" value="UNDECAPRENYL-PHOSPHATE ALPHA-N-ACETYLGLUCOSAMINYL 1-PHOSPHATE TRANSFERASE"/>
    <property type="match status" value="1"/>
</dbReference>
<dbReference type="Proteomes" id="UP000319836">
    <property type="component" value="Unassembled WGS sequence"/>
</dbReference>
<proteinExistence type="predicted"/>
<keyword evidence="3 9" id="KW-0808">Transferase</keyword>
<dbReference type="InterPro" id="IPR000715">
    <property type="entry name" value="Glycosyl_transferase_4"/>
</dbReference>
<organism evidence="9 10">
    <name type="scientific">Eiseniibacteriota bacterium</name>
    <dbReference type="NCBI Taxonomy" id="2212470"/>
    <lineage>
        <taxon>Bacteria</taxon>
        <taxon>Candidatus Eiseniibacteriota</taxon>
    </lineage>
</organism>
<feature type="transmembrane region" description="Helical" evidence="8">
    <location>
        <begin position="114"/>
        <end position="133"/>
    </location>
</feature>
<dbReference type="PANTHER" id="PTHR22926">
    <property type="entry name" value="PHOSPHO-N-ACETYLMURAMOYL-PENTAPEPTIDE-TRANSFERASE"/>
    <property type="match status" value="1"/>
</dbReference>
<evidence type="ECO:0000256" key="5">
    <source>
        <dbReference type="ARBA" id="ARBA00022989"/>
    </source>
</evidence>
<evidence type="ECO:0000256" key="7">
    <source>
        <dbReference type="PIRSR" id="PIRSR600715-1"/>
    </source>
</evidence>
<dbReference type="GO" id="GO:0071555">
    <property type="term" value="P:cell wall organization"/>
    <property type="evidence" value="ECO:0007669"/>
    <property type="project" value="TreeGrafter"/>
</dbReference>
<protein>
    <submittedName>
        <fullName evidence="9">Undecaprenyl/decaprenyl-phosphate alpha-N-acetylglucosaminyl 1-phosphate transferase</fullName>
    </submittedName>
</protein>
<dbReference type="GO" id="GO:0044038">
    <property type="term" value="P:cell wall macromolecule biosynthetic process"/>
    <property type="evidence" value="ECO:0007669"/>
    <property type="project" value="TreeGrafter"/>
</dbReference>
<comment type="subcellular location">
    <subcellularLocation>
        <location evidence="1">Cell membrane</location>
        <topology evidence="1">Multi-pass membrane protein</topology>
    </subcellularLocation>
</comment>
<feature type="non-terminal residue" evidence="9">
    <location>
        <position position="141"/>
    </location>
</feature>
<evidence type="ECO:0000256" key="4">
    <source>
        <dbReference type="ARBA" id="ARBA00022692"/>
    </source>
</evidence>
<feature type="transmembrane region" description="Helical" evidence="8">
    <location>
        <begin position="6"/>
        <end position="21"/>
    </location>
</feature>
<dbReference type="GO" id="GO:0046872">
    <property type="term" value="F:metal ion binding"/>
    <property type="evidence" value="ECO:0007669"/>
    <property type="project" value="UniProtKB-KW"/>
</dbReference>
<dbReference type="EMBL" id="VBPA01000334">
    <property type="protein sequence ID" value="TMQ69148.1"/>
    <property type="molecule type" value="Genomic_DNA"/>
</dbReference>
<feature type="non-terminal residue" evidence="9">
    <location>
        <position position="1"/>
    </location>
</feature>
<dbReference type="Pfam" id="PF00953">
    <property type="entry name" value="Glycos_transf_4"/>
    <property type="match status" value="1"/>
</dbReference>
<dbReference type="CDD" id="cd06853">
    <property type="entry name" value="GT_WecA_like"/>
    <property type="match status" value="1"/>
</dbReference>
<keyword evidence="7" id="KW-0479">Metal-binding</keyword>
<feature type="transmembrane region" description="Helical" evidence="8">
    <location>
        <begin position="90"/>
        <end position="108"/>
    </location>
</feature>
<feature type="transmembrane region" description="Helical" evidence="8">
    <location>
        <begin position="33"/>
        <end position="50"/>
    </location>
</feature>
<evidence type="ECO:0000313" key="10">
    <source>
        <dbReference type="Proteomes" id="UP000319836"/>
    </source>
</evidence>
<comment type="cofactor">
    <cofactor evidence="7">
        <name>Mg(2+)</name>
        <dbReference type="ChEBI" id="CHEBI:18420"/>
    </cofactor>
</comment>
<keyword evidence="2" id="KW-1003">Cell membrane</keyword>
<evidence type="ECO:0000313" key="9">
    <source>
        <dbReference type="EMBL" id="TMQ69148.1"/>
    </source>
</evidence>
<accession>A0A538TZW4</accession>
<feature type="binding site" evidence="7">
    <location>
        <position position="83"/>
    </location>
    <ligand>
        <name>Mg(2+)</name>
        <dbReference type="ChEBI" id="CHEBI:18420"/>
    </ligand>
</feature>
<keyword evidence="5 8" id="KW-1133">Transmembrane helix</keyword>
<name>A0A538TZW4_UNCEI</name>
<dbReference type="PROSITE" id="PS01348">
    <property type="entry name" value="MRAY_2"/>
    <property type="match status" value="1"/>
</dbReference>
<dbReference type="GO" id="GO:0009103">
    <property type="term" value="P:lipopolysaccharide biosynthetic process"/>
    <property type="evidence" value="ECO:0007669"/>
    <property type="project" value="TreeGrafter"/>
</dbReference>
<dbReference type="GO" id="GO:0005886">
    <property type="term" value="C:plasma membrane"/>
    <property type="evidence" value="ECO:0007669"/>
    <property type="project" value="UniProtKB-SubCell"/>
</dbReference>
<sequence>AELRLLGLLAGSGAVLILGLVDDVRGLGAGVKLTVQVAAAVTLWSCGWRIESVDLAGLGPGSLGALSLPLTVGWIVFVTNAFNLIDGLDGLACGVALTSTLAMCFILGPEYTFARISAIALAGALLGFLWFNFNPALIFMG</sequence>
<dbReference type="AlphaFoldDB" id="A0A538TZW4"/>
<dbReference type="GO" id="GO:0016780">
    <property type="term" value="F:phosphotransferase activity, for other substituted phosphate groups"/>
    <property type="evidence" value="ECO:0007669"/>
    <property type="project" value="InterPro"/>
</dbReference>
<reference evidence="9 10" key="1">
    <citation type="journal article" date="2019" name="Nat. Microbiol.">
        <title>Mediterranean grassland soil C-N compound turnover is dependent on rainfall and depth, and is mediated by genomically divergent microorganisms.</title>
        <authorList>
            <person name="Diamond S."/>
            <person name="Andeer P.F."/>
            <person name="Li Z."/>
            <person name="Crits-Christoph A."/>
            <person name="Burstein D."/>
            <person name="Anantharaman K."/>
            <person name="Lane K.R."/>
            <person name="Thomas B.C."/>
            <person name="Pan C."/>
            <person name="Northen T.R."/>
            <person name="Banfield J.F."/>
        </authorList>
    </citation>
    <scope>NUCLEOTIDE SEQUENCE [LARGE SCALE GENOMIC DNA]</scope>
    <source>
        <strain evidence="9">WS_10</strain>
    </source>
</reference>
<dbReference type="InterPro" id="IPR018480">
    <property type="entry name" value="PNAcMuramoyl-5peptid_Trfase_CS"/>
</dbReference>
<comment type="caution">
    <text evidence="9">The sequence shown here is derived from an EMBL/GenBank/DDBJ whole genome shotgun (WGS) entry which is preliminary data.</text>
</comment>
<evidence type="ECO:0000256" key="2">
    <source>
        <dbReference type="ARBA" id="ARBA00022475"/>
    </source>
</evidence>
<keyword evidence="4 8" id="KW-0812">Transmembrane</keyword>
<gene>
    <name evidence="9" type="ORF">E6K80_12640</name>
</gene>
<evidence type="ECO:0000256" key="1">
    <source>
        <dbReference type="ARBA" id="ARBA00004651"/>
    </source>
</evidence>
<evidence type="ECO:0000256" key="6">
    <source>
        <dbReference type="ARBA" id="ARBA00023136"/>
    </source>
</evidence>